<dbReference type="KEGG" id="pmrn:116940550"/>
<dbReference type="RefSeq" id="XP_032806403.1">
    <property type="nucleotide sequence ID" value="XM_032950512.1"/>
</dbReference>
<feature type="region of interest" description="Disordered" evidence="2">
    <location>
        <begin position="344"/>
        <end position="376"/>
    </location>
</feature>
<evidence type="ECO:0000256" key="2">
    <source>
        <dbReference type="SAM" id="MobiDB-lite"/>
    </source>
</evidence>
<dbReference type="AlphaFoldDB" id="A0AAJ7SXH1"/>
<dbReference type="PANTHER" id="PTHR34438:SF1">
    <property type="entry name" value="CHROMOSOME 2 OPEN READING FRAME 81"/>
    <property type="match status" value="1"/>
</dbReference>
<proteinExistence type="predicted"/>
<evidence type="ECO:0000313" key="5">
    <source>
        <dbReference type="RefSeq" id="XP_032806403.1"/>
    </source>
</evidence>
<evidence type="ECO:0000313" key="3">
    <source>
        <dbReference type="Proteomes" id="UP001318040"/>
    </source>
</evidence>
<dbReference type="InterPro" id="IPR028042">
    <property type="entry name" value="DUF4639"/>
</dbReference>
<feature type="compositionally biased region" description="Basic and acidic residues" evidence="2">
    <location>
        <begin position="359"/>
        <end position="372"/>
    </location>
</feature>
<protein>
    <submittedName>
        <fullName evidence="4 5">Uncharacterized protein C2orf81 homolog</fullName>
    </submittedName>
</protein>
<name>A0AAJ7SXH1_PETMA</name>
<dbReference type="RefSeq" id="XP_032806402.1">
    <property type="nucleotide sequence ID" value="XM_032950511.1"/>
</dbReference>
<dbReference type="Pfam" id="PF15479">
    <property type="entry name" value="DUF4639"/>
    <property type="match status" value="1"/>
</dbReference>
<dbReference type="GeneID" id="116940550"/>
<dbReference type="Proteomes" id="UP001318040">
    <property type="component" value="Chromosome 9"/>
</dbReference>
<keyword evidence="1" id="KW-0175">Coiled coil</keyword>
<feature type="coiled-coil region" evidence="1">
    <location>
        <begin position="239"/>
        <end position="266"/>
    </location>
</feature>
<gene>
    <name evidence="4 5" type="primary">C9H2orf81</name>
</gene>
<feature type="region of interest" description="Disordered" evidence="2">
    <location>
        <begin position="1"/>
        <end position="24"/>
    </location>
</feature>
<accession>A0AAJ7SXH1</accession>
<dbReference type="CTD" id="116940550"/>
<keyword evidence="3" id="KW-1185">Reference proteome</keyword>
<evidence type="ECO:0000313" key="4">
    <source>
        <dbReference type="RefSeq" id="XP_032806402.1"/>
    </source>
</evidence>
<reference evidence="4 5" key="1">
    <citation type="submission" date="2025-04" db="UniProtKB">
        <authorList>
            <consortium name="RefSeq"/>
        </authorList>
    </citation>
    <scope>IDENTIFICATION</scope>
    <source>
        <tissue evidence="4 5">Sperm</tissue>
    </source>
</reference>
<evidence type="ECO:0000256" key="1">
    <source>
        <dbReference type="SAM" id="Coils"/>
    </source>
</evidence>
<feature type="region of interest" description="Disordered" evidence="2">
    <location>
        <begin position="144"/>
        <end position="175"/>
    </location>
</feature>
<sequence>MSRSGATRSRTEKGRSTAVPPPVAPAPVVVSDDIIPGRLTEAEWLAILDLEDGEMYVRDLLEELLECTMEECHKIYIQRQLIPFTVSQAKEAFLNVIECRFLARDEGQLSVECDSSWQEDLEPQPCSIDTWAQGSVPITDAVPSGLTSRTAPEPELFPKEPEVDLEEEEQVDSVQIDSPKEADQLKLIMALEDTIASAQTYENQVVVRTPSPPTKKLEKPKRSKVKFKPHIGPLNTSSFIDLTKSLQETEKELAQKELKSKMLHNQSQPRPMPKHVTLLPATFQNLLKIQAGRIQTGENNGGSLQLSNSAAIGEFDELGRLVAVSKIDPAHIPSRRVCPKIHVTETQQDTPHRLANRPLRKDKDSQKPHPRADAATAASHMAVDTFFIESKKGQLSLHPMARLHSSRLWQGAQGTQALKVKPILPSLLPSLPRSKQLDAHKLKPVEAVVTSSFERLDMDEVLPFTPSVLNHIQPSPGVVVREGNHVKSGTLHHQPESEHTNTLTFHSSLRPVLPSVPRPYITVDQLIQNADLQIHPLPVNPE</sequence>
<organism evidence="3 5">
    <name type="scientific">Petromyzon marinus</name>
    <name type="common">Sea lamprey</name>
    <dbReference type="NCBI Taxonomy" id="7757"/>
    <lineage>
        <taxon>Eukaryota</taxon>
        <taxon>Metazoa</taxon>
        <taxon>Chordata</taxon>
        <taxon>Craniata</taxon>
        <taxon>Vertebrata</taxon>
        <taxon>Cyclostomata</taxon>
        <taxon>Hyperoartia</taxon>
        <taxon>Petromyzontiformes</taxon>
        <taxon>Petromyzontidae</taxon>
        <taxon>Petromyzon</taxon>
    </lineage>
</organism>
<dbReference type="PANTHER" id="PTHR34438">
    <property type="entry name" value="SI:DKEY-97L20.6"/>
    <property type="match status" value="1"/>
</dbReference>